<gene>
    <name evidence="1" type="ORF">QUW25_09860</name>
</gene>
<reference evidence="1 2" key="3">
    <citation type="submission" date="2023-06" db="EMBL/GenBank/DDBJ databases">
        <authorList>
            <person name="Zeman M."/>
            <person name="Kubasova T."/>
            <person name="Jahodarova E."/>
            <person name="Nykrynova M."/>
            <person name="Rychlik I."/>
        </authorList>
    </citation>
    <scope>NUCLEOTIDE SEQUENCE [LARGE SCALE GENOMIC DNA]</scope>
    <source>
        <strain evidence="1 2">153_Feed</strain>
    </source>
</reference>
<name>A0ABT7V5T9_9ACTN</name>
<reference evidence="1 2" key="1">
    <citation type="submission" date="2023-06" db="EMBL/GenBank/DDBJ databases">
        <title>Identification and characterization of horizontal gene transfer across gut microbiota members of farm animals based on homology search.</title>
        <authorList>
            <person name="Schwarzerova J."/>
            <person name="Nykrynova M."/>
            <person name="Jureckova K."/>
            <person name="Cejkova D."/>
            <person name="Rychlik I."/>
        </authorList>
    </citation>
    <scope>NUCLEOTIDE SEQUENCE [LARGE SCALE GENOMIC DNA]</scope>
    <source>
        <strain evidence="1 2">153_Feed</strain>
    </source>
</reference>
<reference evidence="2" key="2">
    <citation type="submission" date="2023-06" db="EMBL/GenBank/DDBJ databases">
        <title>Identification and characterization of horizontal gene transfer across gut microbiota members of farm animals based on homology search.</title>
        <authorList>
            <person name="Zeman M."/>
            <person name="Kubasova T."/>
            <person name="Jahodarova E."/>
            <person name="Nykrynova M."/>
            <person name="Rychlik I."/>
        </authorList>
    </citation>
    <scope>NUCLEOTIDE SEQUENCE [LARGE SCALE GENOMIC DNA]</scope>
    <source>
        <strain evidence="2">153_Feed</strain>
    </source>
</reference>
<protein>
    <submittedName>
        <fullName evidence="1">Uncharacterized protein</fullName>
    </submittedName>
</protein>
<dbReference type="RefSeq" id="WP_289512044.1">
    <property type="nucleotide sequence ID" value="NZ_JAUDEA010000029.1"/>
</dbReference>
<proteinExistence type="predicted"/>
<sequence length="321" mass="35671">MSLHLCHESAAQYWLTKTGDELVPDYVPVRNLANATASMKEVAAAGLPVDYSAKRPLHVLVGTRQDYRSLKSVKTHVWSGSVPPGSFNELYGANFVSSPEFTFLQMASVRPQLELVELGCHLCSKFSIGAEGHGYVGERAPLTTPERMALFLEAANGAYGVAKARRALCYVVPGAASPMEILIVLACVLPPRLGGWSMPEITANQSIRVDDDLKLIVESDYLVGDIYLPSVRGDIEYDSYEFHTGRYRLDHTQARRNVLEAMDVKTVSATWGQISSFDKFEAFMRMVMRRFGIEGRAFTAGERVAQINLYEHLTDPRARLF</sequence>
<evidence type="ECO:0000313" key="1">
    <source>
        <dbReference type="EMBL" id="MDM8271970.1"/>
    </source>
</evidence>
<keyword evidence="2" id="KW-1185">Reference proteome</keyword>
<dbReference type="Proteomes" id="UP001529256">
    <property type="component" value="Unassembled WGS sequence"/>
</dbReference>
<comment type="caution">
    <text evidence="1">The sequence shown here is derived from an EMBL/GenBank/DDBJ whole genome shotgun (WGS) entry which is preliminary data.</text>
</comment>
<accession>A0ABT7V5T9</accession>
<organism evidence="1 2">
    <name type="scientific">Thermophilibacter provencensis</name>
    <dbReference type="NCBI Taxonomy" id="1852386"/>
    <lineage>
        <taxon>Bacteria</taxon>
        <taxon>Bacillati</taxon>
        <taxon>Actinomycetota</taxon>
        <taxon>Coriobacteriia</taxon>
        <taxon>Coriobacteriales</taxon>
        <taxon>Atopobiaceae</taxon>
        <taxon>Thermophilibacter</taxon>
    </lineage>
</organism>
<dbReference type="EMBL" id="JAUDEA010000029">
    <property type="protein sequence ID" value="MDM8271970.1"/>
    <property type="molecule type" value="Genomic_DNA"/>
</dbReference>
<evidence type="ECO:0000313" key="2">
    <source>
        <dbReference type="Proteomes" id="UP001529256"/>
    </source>
</evidence>